<keyword evidence="2" id="KW-1185">Reference proteome</keyword>
<accession>A0AAP0JIA8</accession>
<evidence type="ECO:0000313" key="1">
    <source>
        <dbReference type="EMBL" id="KAK9134608.1"/>
    </source>
</evidence>
<evidence type="ECO:0000313" key="2">
    <source>
        <dbReference type="Proteomes" id="UP001420932"/>
    </source>
</evidence>
<name>A0AAP0JIA8_9MAGN</name>
<dbReference type="Proteomes" id="UP001420932">
    <property type="component" value="Unassembled WGS sequence"/>
</dbReference>
<organism evidence="1 2">
    <name type="scientific">Stephania yunnanensis</name>
    <dbReference type="NCBI Taxonomy" id="152371"/>
    <lineage>
        <taxon>Eukaryota</taxon>
        <taxon>Viridiplantae</taxon>
        <taxon>Streptophyta</taxon>
        <taxon>Embryophyta</taxon>
        <taxon>Tracheophyta</taxon>
        <taxon>Spermatophyta</taxon>
        <taxon>Magnoliopsida</taxon>
        <taxon>Ranunculales</taxon>
        <taxon>Menispermaceae</taxon>
        <taxon>Menispermoideae</taxon>
        <taxon>Cissampelideae</taxon>
        <taxon>Stephania</taxon>
    </lineage>
</organism>
<sequence length="53" mass="5986">MLHQLVGAEPSASRPGQEKIVYYPGACGVSLHRLSVFFWYFDCICYICLSDTI</sequence>
<reference evidence="1 2" key="1">
    <citation type="submission" date="2024-01" db="EMBL/GenBank/DDBJ databases">
        <title>Genome assemblies of Stephania.</title>
        <authorList>
            <person name="Yang L."/>
        </authorList>
    </citation>
    <scope>NUCLEOTIDE SEQUENCE [LARGE SCALE GENOMIC DNA]</scope>
    <source>
        <strain evidence="1">YNDBR</strain>
        <tissue evidence="1">Leaf</tissue>
    </source>
</reference>
<gene>
    <name evidence="1" type="ORF">Syun_013938</name>
</gene>
<comment type="caution">
    <text evidence="1">The sequence shown here is derived from an EMBL/GenBank/DDBJ whole genome shotgun (WGS) entry which is preliminary data.</text>
</comment>
<dbReference type="EMBL" id="JBBNAF010000006">
    <property type="protein sequence ID" value="KAK9134608.1"/>
    <property type="molecule type" value="Genomic_DNA"/>
</dbReference>
<dbReference type="AlphaFoldDB" id="A0AAP0JIA8"/>
<protein>
    <submittedName>
        <fullName evidence="1">Uncharacterized protein</fullName>
    </submittedName>
</protein>
<proteinExistence type="predicted"/>